<evidence type="ECO:0000256" key="1">
    <source>
        <dbReference type="ARBA" id="ARBA00018672"/>
    </source>
</evidence>
<evidence type="ECO:0000313" key="6">
    <source>
        <dbReference type="EMBL" id="QAA32940.1"/>
    </source>
</evidence>
<dbReference type="Pfam" id="PF00072">
    <property type="entry name" value="Response_reg"/>
    <property type="match status" value="1"/>
</dbReference>
<gene>
    <name evidence="6" type="ORF">C1I91_15550</name>
</gene>
<evidence type="ECO:0000259" key="5">
    <source>
        <dbReference type="PROSITE" id="PS50110"/>
    </source>
</evidence>
<evidence type="ECO:0000256" key="4">
    <source>
        <dbReference type="PROSITE-ProRule" id="PRU00169"/>
    </source>
</evidence>
<sequence>MKKSILFVDDQDEILLLLKRMFQEEDYNLYFANGGPQAIELLKHNSIDILVTDLRMPGMSGLEVLKIVKTQYPEIVRIVLSGFSQIPSIIEAINSGDIFKYITKPWKVDEDAKKIIKEASDYSDYLKSKNTSASDNFNIKKEDFLQLLRFLPNPYIFIENNDEAYSENIRKLEENNIEKEILIGDSYKLLILRK</sequence>
<dbReference type="PROSITE" id="PS50110">
    <property type="entry name" value="RESPONSE_REGULATORY"/>
    <property type="match status" value="1"/>
</dbReference>
<accession>A0A410DV57</accession>
<dbReference type="AlphaFoldDB" id="A0A410DV57"/>
<evidence type="ECO:0000256" key="3">
    <source>
        <dbReference type="ARBA" id="ARBA00024867"/>
    </source>
</evidence>
<dbReference type="RefSeq" id="WP_128213674.1">
    <property type="nucleotide sequence ID" value="NZ_CP025746.1"/>
</dbReference>
<comment type="function">
    <text evidence="3">May play the central regulatory role in sporulation. It may be an element of the effector pathway responsible for the activation of sporulation genes in response to nutritional stress. Spo0A may act in concert with spo0H (a sigma factor) to control the expression of some genes that are critical to the sporulation process.</text>
</comment>
<protein>
    <recommendedName>
        <fullName evidence="1">Stage 0 sporulation protein A homolog</fullName>
    </recommendedName>
</protein>
<dbReference type="InterPro" id="IPR050595">
    <property type="entry name" value="Bact_response_regulator"/>
</dbReference>
<keyword evidence="7" id="KW-1185">Reference proteome</keyword>
<dbReference type="Proteomes" id="UP000286268">
    <property type="component" value="Chromosome"/>
</dbReference>
<dbReference type="InterPro" id="IPR001789">
    <property type="entry name" value="Sig_transdc_resp-reg_receiver"/>
</dbReference>
<dbReference type="KEGG" id="cmah:C1I91_15550"/>
<organism evidence="6 7">
    <name type="scientific">Clostridium manihotivorum</name>
    <dbReference type="NCBI Taxonomy" id="2320868"/>
    <lineage>
        <taxon>Bacteria</taxon>
        <taxon>Bacillati</taxon>
        <taxon>Bacillota</taxon>
        <taxon>Clostridia</taxon>
        <taxon>Eubacteriales</taxon>
        <taxon>Clostridiaceae</taxon>
        <taxon>Clostridium</taxon>
    </lineage>
</organism>
<evidence type="ECO:0000313" key="7">
    <source>
        <dbReference type="Proteomes" id="UP000286268"/>
    </source>
</evidence>
<dbReference type="PANTHER" id="PTHR44591">
    <property type="entry name" value="STRESS RESPONSE REGULATOR PROTEIN 1"/>
    <property type="match status" value="1"/>
</dbReference>
<proteinExistence type="predicted"/>
<dbReference type="Gene3D" id="3.40.50.2300">
    <property type="match status" value="1"/>
</dbReference>
<dbReference type="OrthoDB" id="9802066at2"/>
<name>A0A410DV57_9CLOT</name>
<reference evidence="6 7" key="1">
    <citation type="submission" date="2018-01" db="EMBL/GenBank/DDBJ databases">
        <title>Genome Sequencing and Assembly of Anaerobacter polyendosporus strain CT4.</title>
        <authorList>
            <person name="Tachaapaikoon C."/>
            <person name="Sutheeworapong S."/>
            <person name="Jenjaroenpun P."/>
            <person name="Wongsurawat T."/>
            <person name="Nookeaw I."/>
            <person name="Cheawchanlertfa P."/>
            <person name="Kosugi A."/>
            <person name="Cheevadhanarak S."/>
            <person name="Ratanakhanokchai K."/>
        </authorList>
    </citation>
    <scope>NUCLEOTIDE SEQUENCE [LARGE SCALE GENOMIC DNA]</scope>
    <source>
        <strain evidence="6 7">CT4</strain>
    </source>
</reference>
<evidence type="ECO:0000256" key="2">
    <source>
        <dbReference type="ARBA" id="ARBA00022553"/>
    </source>
</evidence>
<feature type="modified residue" description="4-aspartylphosphate" evidence="4">
    <location>
        <position position="53"/>
    </location>
</feature>
<keyword evidence="2 4" id="KW-0597">Phosphoprotein</keyword>
<dbReference type="GO" id="GO:0000160">
    <property type="term" value="P:phosphorelay signal transduction system"/>
    <property type="evidence" value="ECO:0007669"/>
    <property type="project" value="InterPro"/>
</dbReference>
<feature type="domain" description="Response regulatory" evidence="5">
    <location>
        <begin position="4"/>
        <end position="119"/>
    </location>
</feature>
<dbReference type="SMART" id="SM00448">
    <property type="entry name" value="REC"/>
    <property type="match status" value="1"/>
</dbReference>
<dbReference type="EMBL" id="CP025746">
    <property type="protein sequence ID" value="QAA32940.1"/>
    <property type="molecule type" value="Genomic_DNA"/>
</dbReference>
<dbReference type="InterPro" id="IPR011006">
    <property type="entry name" value="CheY-like_superfamily"/>
</dbReference>
<dbReference type="PANTHER" id="PTHR44591:SF19">
    <property type="entry name" value="TWO-COMPONENT RESPONSE REGULATOR-RELATED"/>
    <property type="match status" value="1"/>
</dbReference>
<dbReference type="CDD" id="cd17569">
    <property type="entry name" value="REC_HupR-like"/>
    <property type="match status" value="1"/>
</dbReference>
<dbReference type="SUPFAM" id="SSF52172">
    <property type="entry name" value="CheY-like"/>
    <property type="match status" value="1"/>
</dbReference>